<dbReference type="CDD" id="cd11058">
    <property type="entry name" value="CYP60B-like"/>
    <property type="match status" value="1"/>
</dbReference>
<sequence>MNSHVAGVLYSPASLHIRDLGAAEIVRRIGLFSAYSISLLLVFFTIRSVYNIWFHPLSKYPGPWYAATTNLVYYIGDMSGRREHWILKQHEKYGEIVRTGPTRLSFSAASAWKDIAGHRSGGKLEMLKDPWMYDSGKAFGADGVSMIGNVDSETHGKMRKIFTNAFSDRALREQEPLLLKYVDKLVARIQSELSEDPDRPLDAVQLYNCTTFDIMADLTFGESLGMLDNGKYTPWVAKIFDSIRYGAVFAIAGRYVWLRNFVRANLPAAMRKAVDEHRGYVNERVERRMTKGADQPDIWNLVLRKPENLKLLDRGSMNEHANLFMVAGTETTATLLSGLTYYLLKNPATYEKVVAEVRTLPEDGLNIDTLRQLPYMHACFEEALRMFPPVPMGLPRVVPVGGAAVAGKFVPEGTRVSVHQLATYRNENNFKNAWNFVPERWLPEHADVYGGDRKEALQPFSTGPRNCMGKNLAYHEMRLIFAKVVWNFDLELTPESEGWTNQKIFVLWEKHPLMVKMKPRKF</sequence>
<proteinExistence type="inferred from homology"/>
<evidence type="ECO:0000313" key="10">
    <source>
        <dbReference type="RefSeq" id="XP_030979613.1"/>
    </source>
</evidence>
<evidence type="ECO:0000256" key="5">
    <source>
        <dbReference type="ARBA" id="ARBA00023004"/>
    </source>
</evidence>
<dbReference type="PANTHER" id="PTHR24305">
    <property type="entry name" value="CYTOCHROME P450"/>
    <property type="match status" value="1"/>
</dbReference>
<keyword evidence="8" id="KW-1133">Transmembrane helix</keyword>
<keyword evidence="8" id="KW-0812">Transmembrane</keyword>
<comment type="similarity">
    <text evidence="2 7">Belongs to the cytochrome P450 family.</text>
</comment>
<reference evidence="9 10" key="1">
    <citation type="journal article" date="2019" name="Mol. Biol. Evol.">
        <title>Blast fungal genomes show frequent chromosomal changes, gene gains and losses, and effector gene turnover.</title>
        <authorList>
            <person name="Gomez Luciano L.B."/>
            <person name="Jason Tsai I."/>
            <person name="Chuma I."/>
            <person name="Tosa Y."/>
            <person name="Chen Y.H."/>
            <person name="Li J.Y."/>
            <person name="Li M.Y."/>
            <person name="Jade Lu M.Y."/>
            <person name="Nakayashiki H."/>
            <person name="Li W.H."/>
        </authorList>
    </citation>
    <scope>NUCLEOTIDE SEQUENCE [LARGE SCALE GENOMIC DNA]</scope>
    <source>
        <strain evidence="9 10">NI907</strain>
    </source>
</reference>
<evidence type="ECO:0000256" key="8">
    <source>
        <dbReference type="SAM" id="Phobius"/>
    </source>
</evidence>
<dbReference type="PANTHER" id="PTHR24305:SF210">
    <property type="entry name" value="CYTOCHROME P450 MONOOXYGENASE ASQL-RELATED"/>
    <property type="match status" value="1"/>
</dbReference>
<organism evidence="9 10">
    <name type="scientific">Pyricularia grisea</name>
    <name type="common">Crabgrass-specific blast fungus</name>
    <name type="synonym">Magnaporthe grisea</name>
    <dbReference type="NCBI Taxonomy" id="148305"/>
    <lineage>
        <taxon>Eukaryota</taxon>
        <taxon>Fungi</taxon>
        <taxon>Dikarya</taxon>
        <taxon>Ascomycota</taxon>
        <taxon>Pezizomycotina</taxon>
        <taxon>Sordariomycetes</taxon>
        <taxon>Sordariomycetidae</taxon>
        <taxon>Magnaporthales</taxon>
        <taxon>Pyriculariaceae</taxon>
        <taxon>Pyricularia</taxon>
    </lineage>
</organism>
<keyword evidence="8" id="KW-0472">Membrane</keyword>
<dbReference type="AlphaFoldDB" id="A0A6P8AXG1"/>
<evidence type="ECO:0000313" key="9">
    <source>
        <dbReference type="Proteomes" id="UP000515153"/>
    </source>
</evidence>
<evidence type="ECO:0000256" key="6">
    <source>
        <dbReference type="PIRSR" id="PIRSR602401-1"/>
    </source>
</evidence>
<dbReference type="GO" id="GO:0005506">
    <property type="term" value="F:iron ion binding"/>
    <property type="evidence" value="ECO:0007669"/>
    <property type="project" value="InterPro"/>
</dbReference>
<evidence type="ECO:0000256" key="4">
    <source>
        <dbReference type="ARBA" id="ARBA00022723"/>
    </source>
</evidence>
<evidence type="ECO:0000256" key="3">
    <source>
        <dbReference type="ARBA" id="ARBA00022617"/>
    </source>
</evidence>
<keyword evidence="5 6" id="KW-0408">Iron</keyword>
<accession>A0A6P8AXG1</accession>
<dbReference type="RefSeq" id="XP_030979613.1">
    <property type="nucleotide sequence ID" value="XM_031130348.1"/>
</dbReference>
<dbReference type="GO" id="GO:0016705">
    <property type="term" value="F:oxidoreductase activity, acting on paired donors, with incorporation or reduction of molecular oxygen"/>
    <property type="evidence" value="ECO:0007669"/>
    <property type="project" value="InterPro"/>
</dbReference>
<dbReference type="PROSITE" id="PS00086">
    <property type="entry name" value="CYTOCHROME_P450"/>
    <property type="match status" value="1"/>
</dbReference>
<protein>
    <submittedName>
        <fullName evidence="10">Uncharacterized protein</fullName>
    </submittedName>
</protein>
<comment type="cofactor">
    <cofactor evidence="1 6">
        <name>heme</name>
        <dbReference type="ChEBI" id="CHEBI:30413"/>
    </cofactor>
</comment>
<dbReference type="GO" id="GO:0004497">
    <property type="term" value="F:monooxygenase activity"/>
    <property type="evidence" value="ECO:0007669"/>
    <property type="project" value="UniProtKB-KW"/>
</dbReference>
<keyword evidence="4 6" id="KW-0479">Metal-binding</keyword>
<dbReference type="InterPro" id="IPR050121">
    <property type="entry name" value="Cytochrome_P450_monoxygenase"/>
</dbReference>
<dbReference type="Pfam" id="PF00067">
    <property type="entry name" value="p450"/>
    <property type="match status" value="1"/>
</dbReference>
<dbReference type="GeneID" id="41965256"/>
<dbReference type="PRINTS" id="PR00463">
    <property type="entry name" value="EP450I"/>
</dbReference>
<feature type="binding site" description="axial binding residue" evidence="6">
    <location>
        <position position="467"/>
    </location>
    <ligand>
        <name>heme</name>
        <dbReference type="ChEBI" id="CHEBI:30413"/>
    </ligand>
    <ligandPart>
        <name>Fe</name>
        <dbReference type="ChEBI" id="CHEBI:18248"/>
    </ligandPart>
</feature>
<reference evidence="10" key="3">
    <citation type="submission" date="2025-08" db="UniProtKB">
        <authorList>
            <consortium name="RefSeq"/>
        </authorList>
    </citation>
    <scope>IDENTIFICATION</scope>
    <source>
        <strain evidence="10">NI907</strain>
    </source>
</reference>
<evidence type="ECO:0000256" key="2">
    <source>
        <dbReference type="ARBA" id="ARBA00010617"/>
    </source>
</evidence>
<dbReference type="InterPro" id="IPR036396">
    <property type="entry name" value="Cyt_P450_sf"/>
</dbReference>
<feature type="transmembrane region" description="Helical" evidence="8">
    <location>
        <begin position="29"/>
        <end position="50"/>
    </location>
</feature>
<keyword evidence="9" id="KW-1185">Reference proteome</keyword>
<evidence type="ECO:0000256" key="1">
    <source>
        <dbReference type="ARBA" id="ARBA00001971"/>
    </source>
</evidence>
<dbReference type="Gene3D" id="1.10.630.10">
    <property type="entry name" value="Cytochrome P450"/>
    <property type="match status" value="1"/>
</dbReference>
<keyword evidence="7" id="KW-0503">Monooxygenase</keyword>
<dbReference type="Proteomes" id="UP000515153">
    <property type="component" value="Chromosome VII"/>
</dbReference>
<dbReference type="InterPro" id="IPR002401">
    <property type="entry name" value="Cyt_P450_E_grp-I"/>
</dbReference>
<dbReference type="SUPFAM" id="SSF48264">
    <property type="entry name" value="Cytochrome P450"/>
    <property type="match status" value="1"/>
</dbReference>
<reference evidence="10" key="2">
    <citation type="submission" date="2019-10" db="EMBL/GenBank/DDBJ databases">
        <authorList>
            <consortium name="NCBI Genome Project"/>
        </authorList>
    </citation>
    <scope>NUCLEOTIDE SEQUENCE</scope>
    <source>
        <strain evidence="10">NI907</strain>
    </source>
</reference>
<evidence type="ECO:0000256" key="7">
    <source>
        <dbReference type="RuleBase" id="RU000461"/>
    </source>
</evidence>
<name>A0A6P8AXG1_PYRGI</name>
<gene>
    <name evidence="10" type="ORF">PgNI_10377</name>
</gene>
<dbReference type="InterPro" id="IPR001128">
    <property type="entry name" value="Cyt_P450"/>
</dbReference>
<dbReference type="PRINTS" id="PR00385">
    <property type="entry name" value="P450"/>
</dbReference>
<dbReference type="InterPro" id="IPR017972">
    <property type="entry name" value="Cyt_P450_CS"/>
</dbReference>
<keyword evidence="7" id="KW-0560">Oxidoreductase</keyword>
<dbReference type="KEGG" id="pgri:PgNI_10377"/>
<keyword evidence="3 6" id="KW-0349">Heme</keyword>
<dbReference type="GO" id="GO:0020037">
    <property type="term" value="F:heme binding"/>
    <property type="evidence" value="ECO:0007669"/>
    <property type="project" value="InterPro"/>
</dbReference>